<keyword evidence="3" id="KW-0732">Signal</keyword>
<proteinExistence type="predicted"/>
<dbReference type="Pfam" id="PF17802">
    <property type="entry name" value="SpaA"/>
    <property type="match status" value="1"/>
</dbReference>
<evidence type="ECO:0000259" key="8">
    <source>
        <dbReference type="Pfam" id="PF17802"/>
    </source>
</evidence>
<dbReference type="InterPro" id="IPR013783">
    <property type="entry name" value="Ig-like_fold"/>
</dbReference>
<keyword evidence="2" id="KW-0964">Secreted</keyword>
<dbReference type="Proteomes" id="UP000710815">
    <property type="component" value="Unassembled WGS sequence"/>
</dbReference>
<reference evidence="9 10" key="1">
    <citation type="journal article" date="2021" name="Environ. Microbiol.">
        <title>Genetic insights into the dark matter of the mammalian gut microbiota through targeted genome reconstruction.</title>
        <authorList>
            <person name="Lugli G.A."/>
            <person name="Alessandri G."/>
            <person name="Milani C."/>
            <person name="Viappiani A."/>
            <person name="Fontana F."/>
            <person name="Tarracchini C."/>
            <person name="Mancabelli L."/>
            <person name="Argentini C."/>
            <person name="Ruiz L."/>
            <person name="Margolles A."/>
            <person name="van Sinderen D."/>
            <person name="Turroni F."/>
            <person name="Ventura M."/>
        </authorList>
    </citation>
    <scope>NUCLEOTIDE SEQUENCE [LARGE SCALE GENOMIC DNA]</scope>
    <source>
        <strain evidence="9 10">MA1</strain>
    </source>
</reference>
<evidence type="ECO:0000256" key="2">
    <source>
        <dbReference type="ARBA" id="ARBA00022525"/>
    </source>
</evidence>
<accession>A0ABS9VYW9</accession>
<keyword evidence="6" id="KW-1133">Transmembrane helix</keyword>
<keyword evidence="1" id="KW-0134">Cell wall</keyword>
<keyword evidence="6" id="KW-0472">Membrane</keyword>
<keyword evidence="10" id="KW-1185">Reference proteome</keyword>
<evidence type="ECO:0000256" key="1">
    <source>
        <dbReference type="ARBA" id="ARBA00022512"/>
    </source>
</evidence>
<feature type="non-terminal residue" evidence="9">
    <location>
        <position position="1"/>
    </location>
</feature>
<evidence type="ECO:0000256" key="4">
    <source>
        <dbReference type="ARBA" id="ARBA00023088"/>
    </source>
</evidence>
<comment type="caution">
    <text evidence="9">The sequence shown here is derived from an EMBL/GenBank/DDBJ whole genome shotgun (WGS) entry which is preliminary data.</text>
</comment>
<dbReference type="InterPro" id="IPR041033">
    <property type="entry name" value="SpaA_PFL_dom_1"/>
</dbReference>
<sequence>QLEATARLPGLQDTGTGRERVLSKADGTSRLIAETEQKSGHFSDTPEDKVTVFTFELNATKVDSSGTQLTGAKFSLYKWNKNSTADDKYELVESFNTENHAAKFTFSGLDAGRYKLVEDEAPDTYNKMPDKEFKIVAVHDETSDNPQLTELKFTDLNGTVIPSTDEYFKVQSTNSDKGKPEVNIVNYKGSELPSTGGMGTVILYALGGAFVVAAGLWFGLRRRFSNR</sequence>
<evidence type="ECO:0000259" key="7">
    <source>
        <dbReference type="Pfam" id="PF00746"/>
    </source>
</evidence>
<dbReference type="RefSeq" id="WP_241515338.1">
    <property type="nucleotide sequence ID" value="NZ_JAFEJT020000119.1"/>
</dbReference>
<feature type="domain" description="SpaA-like prealbumin fold" evidence="8">
    <location>
        <begin position="57"/>
        <end position="137"/>
    </location>
</feature>
<evidence type="ECO:0000313" key="10">
    <source>
        <dbReference type="Proteomes" id="UP000710815"/>
    </source>
</evidence>
<evidence type="ECO:0000256" key="3">
    <source>
        <dbReference type="ARBA" id="ARBA00022729"/>
    </source>
</evidence>
<protein>
    <submittedName>
        <fullName evidence="9">LPXTG cell wall anchor domain-containing protein</fullName>
    </submittedName>
</protein>
<evidence type="ECO:0000256" key="5">
    <source>
        <dbReference type="SAM" id="MobiDB-lite"/>
    </source>
</evidence>
<dbReference type="EMBL" id="JAFEJT020000119">
    <property type="protein sequence ID" value="MCH9277269.1"/>
    <property type="molecule type" value="Genomic_DNA"/>
</dbReference>
<dbReference type="InterPro" id="IPR019931">
    <property type="entry name" value="LPXTG_anchor"/>
</dbReference>
<evidence type="ECO:0000256" key="6">
    <source>
        <dbReference type="SAM" id="Phobius"/>
    </source>
</evidence>
<evidence type="ECO:0000313" key="9">
    <source>
        <dbReference type="EMBL" id="MCH9277269.1"/>
    </source>
</evidence>
<dbReference type="Gene3D" id="2.60.40.10">
    <property type="entry name" value="Immunoglobulins"/>
    <property type="match status" value="1"/>
</dbReference>
<gene>
    <name evidence="9" type="ORF">JS533_013545</name>
</gene>
<name>A0ABS9VYW9_9BIFI</name>
<dbReference type="Pfam" id="PF00746">
    <property type="entry name" value="Gram_pos_anchor"/>
    <property type="match status" value="1"/>
</dbReference>
<feature type="transmembrane region" description="Helical" evidence="6">
    <location>
        <begin position="201"/>
        <end position="220"/>
    </location>
</feature>
<feature type="domain" description="Gram-positive cocci surface proteins LPxTG" evidence="7">
    <location>
        <begin position="185"/>
        <end position="223"/>
    </location>
</feature>
<dbReference type="NCBIfam" id="TIGR01167">
    <property type="entry name" value="LPXTG_anchor"/>
    <property type="match status" value="1"/>
</dbReference>
<reference evidence="9 10" key="2">
    <citation type="journal article" date="2021" name="Syst. Appl. Microbiol.">
        <title>Phylogenetic classification of ten novel species belonging to the genus Bifidobacterium comprising B. phasiani sp. nov., B. pongonis sp. nov., B. saguinibicoloris sp. nov., B. colobi sp. nov., B. simiiventris sp. nov., B. santillanense sp. nov., B. miconis sp. nov., B. amazonense sp. nov., B. pluvialisilvae sp. nov., and B. miconisargentati sp. nov.</title>
        <authorList>
            <person name="Lugli G.A."/>
            <person name="Calvete-Torre I."/>
            <person name="Alessandri G."/>
            <person name="Milani C."/>
            <person name="Turroni F."/>
            <person name="Laiolo P."/>
            <person name="Ossiprandi M.C."/>
            <person name="Margolles A."/>
            <person name="Ruiz L."/>
            <person name="Ventura M."/>
        </authorList>
    </citation>
    <scope>NUCLEOTIDE SEQUENCE [LARGE SCALE GENOMIC DNA]</scope>
    <source>
        <strain evidence="9 10">MA1</strain>
    </source>
</reference>
<keyword evidence="4" id="KW-0572">Peptidoglycan-anchor</keyword>
<organism evidence="9 10">
    <name type="scientific">Bifidobacterium amazonense</name>
    <dbReference type="NCBI Taxonomy" id="2809027"/>
    <lineage>
        <taxon>Bacteria</taxon>
        <taxon>Bacillati</taxon>
        <taxon>Actinomycetota</taxon>
        <taxon>Actinomycetes</taxon>
        <taxon>Bifidobacteriales</taxon>
        <taxon>Bifidobacteriaceae</taxon>
        <taxon>Bifidobacterium</taxon>
    </lineage>
</organism>
<feature type="region of interest" description="Disordered" evidence="5">
    <location>
        <begin position="1"/>
        <end position="22"/>
    </location>
</feature>
<keyword evidence="6" id="KW-0812">Transmembrane</keyword>